<dbReference type="EMBL" id="GBRH01279576">
    <property type="protein sequence ID" value="JAD18319.1"/>
    <property type="molecule type" value="Transcribed_RNA"/>
</dbReference>
<protein>
    <submittedName>
        <fullName evidence="1">Uncharacterized protein</fullName>
    </submittedName>
</protein>
<sequence length="47" mass="5423">MESNILSSTRYTYRKWVTIICSNCTGFSSTFTVTRRSLTMLIDILVL</sequence>
<proteinExistence type="predicted"/>
<name>A0A0A8XWD6_ARUDO</name>
<accession>A0A0A8XWD6</accession>
<reference evidence="1" key="2">
    <citation type="journal article" date="2015" name="Data Brief">
        <title>Shoot transcriptome of the giant reed, Arundo donax.</title>
        <authorList>
            <person name="Barrero R.A."/>
            <person name="Guerrero F.D."/>
            <person name="Moolhuijzen P."/>
            <person name="Goolsby J.A."/>
            <person name="Tidwell J."/>
            <person name="Bellgard S.E."/>
            <person name="Bellgard M.I."/>
        </authorList>
    </citation>
    <scope>NUCLEOTIDE SEQUENCE</scope>
    <source>
        <tissue evidence="1">Shoot tissue taken approximately 20 cm above the soil surface</tissue>
    </source>
</reference>
<reference evidence="1" key="1">
    <citation type="submission" date="2014-09" db="EMBL/GenBank/DDBJ databases">
        <authorList>
            <person name="Magalhaes I.L.F."/>
            <person name="Oliveira U."/>
            <person name="Santos F.R."/>
            <person name="Vidigal T.H.D.A."/>
            <person name="Brescovit A.D."/>
            <person name="Santos A.J."/>
        </authorList>
    </citation>
    <scope>NUCLEOTIDE SEQUENCE</scope>
    <source>
        <tissue evidence="1">Shoot tissue taken approximately 20 cm above the soil surface</tissue>
    </source>
</reference>
<organism evidence="1">
    <name type="scientific">Arundo donax</name>
    <name type="common">Giant reed</name>
    <name type="synonym">Donax arundinaceus</name>
    <dbReference type="NCBI Taxonomy" id="35708"/>
    <lineage>
        <taxon>Eukaryota</taxon>
        <taxon>Viridiplantae</taxon>
        <taxon>Streptophyta</taxon>
        <taxon>Embryophyta</taxon>
        <taxon>Tracheophyta</taxon>
        <taxon>Spermatophyta</taxon>
        <taxon>Magnoliopsida</taxon>
        <taxon>Liliopsida</taxon>
        <taxon>Poales</taxon>
        <taxon>Poaceae</taxon>
        <taxon>PACMAD clade</taxon>
        <taxon>Arundinoideae</taxon>
        <taxon>Arundineae</taxon>
        <taxon>Arundo</taxon>
    </lineage>
</organism>
<dbReference type="AlphaFoldDB" id="A0A0A8XWD6"/>
<evidence type="ECO:0000313" key="1">
    <source>
        <dbReference type="EMBL" id="JAD18319.1"/>
    </source>
</evidence>